<proteinExistence type="predicted"/>
<sequence>MSNFLKVKKFMDTYGQEVKFKAEFPNKNIVKL</sequence>
<reference evidence="1" key="1">
    <citation type="submission" date="2018-05" db="EMBL/GenBank/DDBJ databases">
        <authorList>
            <person name="Lanie J.A."/>
            <person name="Ng W.-L."/>
            <person name="Kazmierczak K.M."/>
            <person name="Andrzejewski T.M."/>
            <person name="Davidsen T.M."/>
            <person name="Wayne K.J."/>
            <person name="Tettelin H."/>
            <person name="Glass J.I."/>
            <person name="Rusch D."/>
            <person name="Podicherti R."/>
            <person name="Tsui H.-C.T."/>
            <person name="Winkler M.E."/>
        </authorList>
    </citation>
    <scope>NUCLEOTIDE SEQUENCE</scope>
</reference>
<feature type="non-terminal residue" evidence="1">
    <location>
        <position position="32"/>
    </location>
</feature>
<gene>
    <name evidence="1" type="ORF">METZ01_LOCUS476634</name>
</gene>
<organism evidence="1">
    <name type="scientific">marine metagenome</name>
    <dbReference type="NCBI Taxonomy" id="408172"/>
    <lineage>
        <taxon>unclassified sequences</taxon>
        <taxon>metagenomes</taxon>
        <taxon>ecological metagenomes</taxon>
    </lineage>
</organism>
<protein>
    <submittedName>
        <fullName evidence="1">Uncharacterized protein</fullName>
    </submittedName>
</protein>
<name>A0A383BVD0_9ZZZZ</name>
<dbReference type="AlphaFoldDB" id="A0A383BVD0"/>
<dbReference type="EMBL" id="UINC01203494">
    <property type="protein sequence ID" value="SVE23780.1"/>
    <property type="molecule type" value="Genomic_DNA"/>
</dbReference>
<accession>A0A383BVD0</accession>
<evidence type="ECO:0000313" key="1">
    <source>
        <dbReference type="EMBL" id="SVE23780.1"/>
    </source>
</evidence>